<feature type="transmembrane region" description="Helical" evidence="7">
    <location>
        <begin position="102"/>
        <end position="125"/>
    </location>
</feature>
<evidence type="ECO:0000256" key="1">
    <source>
        <dbReference type="ARBA" id="ARBA00004651"/>
    </source>
</evidence>
<dbReference type="RefSeq" id="WP_203990148.1">
    <property type="nucleotide sequence ID" value="NZ_BOPG01000012.1"/>
</dbReference>
<comment type="caution">
    <text evidence="8">The sequence shown here is derived from an EMBL/GenBank/DDBJ whole genome shotgun (WGS) entry which is preliminary data.</text>
</comment>
<feature type="transmembrane region" description="Helical" evidence="7">
    <location>
        <begin position="273"/>
        <end position="298"/>
    </location>
</feature>
<keyword evidence="9" id="KW-1185">Reference proteome</keyword>
<feature type="transmembrane region" description="Helical" evidence="7">
    <location>
        <begin position="318"/>
        <end position="342"/>
    </location>
</feature>
<dbReference type="Gene3D" id="1.10.3720.10">
    <property type="entry name" value="MetI-like"/>
    <property type="match status" value="1"/>
</dbReference>
<feature type="transmembrane region" description="Helical" evidence="7">
    <location>
        <begin position="172"/>
        <end position="189"/>
    </location>
</feature>
<evidence type="ECO:0000256" key="7">
    <source>
        <dbReference type="SAM" id="Phobius"/>
    </source>
</evidence>
<name>A0A8J4DYQ0_9ACTN</name>
<accession>A0A8J4DYQ0</accession>
<evidence type="ECO:0000313" key="8">
    <source>
        <dbReference type="EMBL" id="GIJ54673.1"/>
    </source>
</evidence>
<keyword evidence="6 7" id="KW-0472">Membrane</keyword>
<dbReference type="SUPFAM" id="SSF161098">
    <property type="entry name" value="MetI-like"/>
    <property type="match status" value="1"/>
</dbReference>
<feature type="transmembrane region" description="Helical" evidence="7">
    <location>
        <begin position="70"/>
        <end position="90"/>
    </location>
</feature>
<feature type="transmembrane region" description="Helical" evidence="7">
    <location>
        <begin position="493"/>
        <end position="515"/>
    </location>
</feature>
<dbReference type="InterPro" id="IPR050809">
    <property type="entry name" value="UgpAE/MalFG_permease"/>
</dbReference>
<reference evidence="8" key="1">
    <citation type="submission" date="2021-01" db="EMBL/GenBank/DDBJ databases">
        <title>Whole genome shotgun sequence of Virgisporangium aurantiacum NBRC 16421.</title>
        <authorList>
            <person name="Komaki H."/>
            <person name="Tamura T."/>
        </authorList>
    </citation>
    <scope>NUCLEOTIDE SEQUENCE</scope>
    <source>
        <strain evidence="8">NBRC 16421</strain>
    </source>
</reference>
<dbReference type="AlphaFoldDB" id="A0A8J4DYQ0"/>
<keyword evidence="2" id="KW-0813">Transport</keyword>
<keyword evidence="5 7" id="KW-1133">Transmembrane helix</keyword>
<dbReference type="EMBL" id="BOPG01000012">
    <property type="protein sequence ID" value="GIJ54673.1"/>
    <property type="molecule type" value="Genomic_DNA"/>
</dbReference>
<evidence type="ECO:0000256" key="6">
    <source>
        <dbReference type="ARBA" id="ARBA00023136"/>
    </source>
</evidence>
<feature type="transmembrane region" description="Helical" evidence="7">
    <location>
        <begin position="228"/>
        <end position="252"/>
    </location>
</feature>
<proteinExistence type="predicted"/>
<protein>
    <recommendedName>
        <fullName evidence="10">ABC-type sugar transport system, permease component</fullName>
    </recommendedName>
</protein>
<keyword evidence="3" id="KW-1003">Cell membrane</keyword>
<organism evidence="8 9">
    <name type="scientific">Virgisporangium aurantiacum</name>
    <dbReference type="NCBI Taxonomy" id="175570"/>
    <lineage>
        <taxon>Bacteria</taxon>
        <taxon>Bacillati</taxon>
        <taxon>Actinomycetota</taxon>
        <taxon>Actinomycetes</taxon>
        <taxon>Micromonosporales</taxon>
        <taxon>Micromonosporaceae</taxon>
        <taxon>Virgisporangium</taxon>
    </lineage>
</organism>
<dbReference type="GO" id="GO:0005886">
    <property type="term" value="C:plasma membrane"/>
    <property type="evidence" value="ECO:0007669"/>
    <property type="project" value="UniProtKB-SubCell"/>
</dbReference>
<dbReference type="PANTHER" id="PTHR43227:SF8">
    <property type="entry name" value="DIACETYLCHITOBIOSE UPTAKE SYSTEM PERMEASE PROTEIN DASB"/>
    <property type="match status" value="1"/>
</dbReference>
<feature type="transmembrane region" description="Helical" evidence="7">
    <location>
        <begin position="430"/>
        <end position="448"/>
    </location>
</feature>
<evidence type="ECO:0000256" key="2">
    <source>
        <dbReference type="ARBA" id="ARBA00022448"/>
    </source>
</evidence>
<gene>
    <name evidence="8" type="ORF">Vau01_021890</name>
</gene>
<feature type="transmembrane region" description="Helical" evidence="7">
    <location>
        <begin position="387"/>
        <end position="409"/>
    </location>
</feature>
<dbReference type="Proteomes" id="UP000612585">
    <property type="component" value="Unassembled WGS sequence"/>
</dbReference>
<keyword evidence="4 7" id="KW-0812">Transmembrane</keyword>
<evidence type="ECO:0000256" key="5">
    <source>
        <dbReference type="ARBA" id="ARBA00022989"/>
    </source>
</evidence>
<dbReference type="InterPro" id="IPR035906">
    <property type="entry name" value="MetI-like_sf"/>
</dbReference>
<evidence type="ECO:0000256" key="3">
    <source>
        <dbReference type="ARBA" id="ARBA00022475"/>
    </source>
</evidence>
<sequence length="527" mass="55598">MSRGRSLVGALLVVPALAMLVGSVVLPAFDTVVTSFDENSRWIGDPEPVYGFGNYGDIFRLGFGGSLLNGLRLAAVPLLLVVVVAPVLAVAAQAGGTVVRRLVRVALVLPLAAYAPVAVAIAGQWDAGRPADARGELALYWWSTLGLFTALAVLGYLAVLRRRDPTRSPVPALLLVAGVGAAAVLAVAFQEFTYTYVGAPGPGGPRKAYPMQVIYRFAFLYARPGVSAAGSTVLLVLFVLLGLLVTVALVVSRARLAVPPSGPVGPTPKALRIGGAVVAGVVGVTVLVLTVVGLWPWLADLFGPRSDAYGQVPSGVGVSTWVPSLISTLVAMAVTVLAAYGIGWLRPLGRHSEWLLLPFGLFLFVGLGPVSVSHFERARRWEVLDSFLGLVPPTFVVVPVLFLLTLLFAGQAARGEAVLGRGRPVRSATLLLPVLPMVGVAFLATWLFRAQDLLWPMLAGPDPQHRTGPLYLVELTARAVYARRIDDGFPVGLALPAVVFVALLLIVATVQMLYLDRVALRTGPDTD</sequence>
<evidence type="ECO:0000256" key="4">
    <source>
        <dbReference type="ARBA" id="ARBA00022692"/>
    </source>
</evidence>
<feature type="transmembrane region" description="Helical" evidence="7">
    <location>
        <begin position="354"/>
        <end position="375"/>
    </location>
</feature>
<dbReference type="PANTHER" id="PTHR43227">
    <property type="entry name" value="BLL4140 PROTEIN"/>
    <property type="match status" value="1"/>
</dbReference>
<evidence type="ECO:0000313" key="9">
    <source>
        <dbReference type="Proteomes" id="UP000612585"/>
    </source>
</evidence>
<comment type="subcellular location">
    <subcellularLocation>
        <location evidence="1">Cell membrane</location>
        <topology evidence="1">Multi-pass membrane protein</topology>
    </subcellularLocation>
</comment>
<feature type="transmembrane region" description="Helical" evidence="7">
    <location>
        <begin position="137"/>
        <end position="160"/>
    </location>
</feature>
<evidence type="ECO:0008006" key="10">
    <source>
        <dbReference type="Google" id="ProtNLM"/>
    </source>
</evidence>